<evidence type="ECO:0000313" key="1">
    <source>
        <dbReference type="EMBL" id="EAT99256.1"/>
    </source>
</evidence>
<dbReference type="RefSeq" id="WP_012140257.1">
    <property type="nucleotide sequence ID" value="NC_009802.2"/>
</dbReference>
<proteinExistence type="predicted"/>
<dbReference type="EMBL" id="CP000792">
    <property type="protein sequence ID" value="EAT99256.1"/>
    <property type="molecule type" value="Genomic_DNA"/>
</dbReference>
<protein>
    <submittedName>
        <fullName evidence="1">Methyltransferase</fullName>
    </submittedName>
</protein>
<dbReference type="Gene3D" id="3.40.50.150">
    <property type="entry name" value="Vaccinia Virus protein VP39"/>
    <property type="match status" value="1"/>
</dbReference>
<keyword evidence="1" id="KW-0808">Transferase</keyword>
<dbReference type="OrthoDB" id="9815644at2"/>
<evidence type="ECO:0000313" key="2">
    <source>
        <dbReference type="Proteomes" id="UP000001121"/>
    </source>
</evidence>
<dbReference type="eggNOG" id="COG0500">
    <property type="taxonomic scope" value="Bacteria"/>
</dbReference>
<dbReference type="GO" id="GO:0008168">
    <property type="term" value="F:methyltransferase activity"/>
    <property type="evidence" value="ECO:0007669"/>
    <property type="project" value="UniProtKB-KW"/>
</dbReference>
<organism evidence="1 2">
    <name type="scientific">Campylobacter concisus (strain 13826)</name>
    <dbReference type="NCBI Taxonomy" id="360104"/>
    <lineage>
        <taxon>Bacteria</taxon>
        <taxon>Pseudomonadati</taxon>
        <taxon>Campylobacterota</taxon>
        <taxon>Epsilonproteobacteria</taxon>
        <taxon>Campylobacterales</taxon>
        <taxon>Campylobacteraceae</taxon>
        <taxon>Campylobacter</taxon>
    </lineage>
</organism>
<dbReference type="STRING" id="360104.CCC13826_0535"/>
<reference evidence="2" key="1">
    <citation type="submission" date="2007-10" db="EMBL/GenBank/DDBJ databases">
        <title>Genome sequence of Campylobacter concisus 13826 isolated from human feces.</title>
        <authorList>
            <person name="Fouts D.E."/>
            <person name="Mongodin E.F."/>
            <person name="Puiu D."/>
            <person name="Sebastian Y."/>
            <person name="Miller W.G."/>
            <person name="Mandrell R.E."/>
            <person name="On S."/>
            <person name="Nelson K.E."/>
        </authorList>
    </citation>
    <scope>NUCLEOTIDE SEQUENCE [LARGE SCALE GENOMIC DNA]</scope>
    <source>
        <strain evidence="2">13826</strain>
    </source>
</reference>
<dbReference type="KEGG" id="cco:CCC13826_0535"/>
<dbReference type="AlphaFoldDB" id="A7ZF13"/>
<dbReference type="InterPro" id="IPR029063">
    <property type="entry name" value="SAM-dependent_MTases_sf"/>
</dbReference>
<dbReference type="HOGENOM" id="CLU_728974_0_0_7"/>
<gene>
    <name evidence="1" type="ORF">CCC13826_0535</name>
</gene>
<accession>A7ZF13</accession>
<dbReference type="Pfam" id="PF13489">
    <property type="entry name" value="Methyltransf_23"/>
    <property type="match status" value="1"/>
</dbReference>
<dbReference type="Proteomes" id="UP000001121">
    <property type="component" value="Chromosome"/>
</dbReference>
<dbReference type="GO" id="GO:0032259">
    <property type="term" value="P:methylation"/>
    <property type="evidence" value="ECO:0007669"/>
    <property type="project" value="UniProtKB-KW"/>
</dbReference>
<keyword evidence="1" id="KW-0489">Methyltransferase</keyword>
<sequence length="379" mass="44520">MNRNCPVCGSTKIDSIAFFENYPIIVFPVPKNVSKNMDCKNLSICMCLECYHQYQINYNIDFNQKLYSKYYQFYPYSNIECFIEHYRKPFEELFSSFNFPNLNSNRLLEVGLSDASQLKYFLDKKFDAYGITPQSNTCDTRIFSGFYEEYNFDMKFNVIVSRFNLEHIIDLDIFLKKVNQDLSDNGLLCIQVPNTEYFMKNNILNFYAHEHIHYFNINSISLLLQKNDFLIEKSYFCDSPSIIIMGRKKSNIVKLETLKYFEYKKNIINKIFKIASNSCGKIIFYGAGLSLTSILYGVEKVDDKKDNIVIFDDNDIVADMFMPFFDIPIMKYSKNMVHANDIIILTLNPIYHKQVVEKIRLDGINNTIYAINEYGLLEI</sequence>
<dbReference type="SUPFAM" id="SSF53335">
    <property type="entry name" value="S-adenosyl-L-methionine-dependent methyltransferases"/>
    <property type="match status" value="1"/>
</dbReference>
<name>A7ZF13_CAMC1</name>